<dbReference type="EMBL" id="BDSG01000011">
    <property type="protein sequence ID" value="GBL09194.1"/>
    <property type="molecule type" value="Genomic_DNA"/>
</dbReference>
<dbReference type="PRINTS" id="PR00038">
    <property type="entry name" value="HTHLUXR"/>
</dbReference>
<gene>
    <name evidence="5" type="primary">narL</name>
    <name evidence="5" type="ORF">MSj_00672</name>
</gene>
<dbReference type="CDD" id="cd06170">
    <property type="entry name" value="LuxR_C_like"/>
    <property type="match status" value="1"/>
</dbReference>
<proteinExistence type="predicted"/>
<dbReference type="Proteomes" id="UP000248272">
    <property type="component" value="Unassembled WGS sequence"/>
</dbReference>
<keyword evidence="3" id="KW-0804">Transcription</keyword>
<comment type="caution">
    <text evidence="5">The sequence shown here is derived from an EMBL/GenBank/DDBJ whole genome shotgun (WGS) entry which is preliminary data.</text>
</comment>
<evidence type="ECO:0000313" key="5">
    <source>
        <dbReference type="EMBL" id="GBL09194.1"/>
    </source>
</evidence>
<dbReference type="GO" id="GO:0003677">
    <property type="term" value="F:DNA binding"/>
    <property type="evidence" value="ECO:0007669"/>
    <property type="project" value="UniProtKB-KW"/>
</dbReference>
<sequence length="207" mass="24168">MLRLAQLFAEVYYCNLDKTVLPLLLLIVSYFPDRRSFYLVRKQVRKEKTMNNQHQQNLGSLFTDVSYQVVSEIYKHDHHYCIIYLKEDQKKNYLKELKKSFVEVDQFEVNGQYFIILDVSSQIKSAAQEIAQLLSERELQIATLVALGQANKQIAHRLHISEWTVATYLRRIFAKLGVDSRAAMVYRCAALIQLLQSDFDVQELATI</sequence>
<dbReference type="PROSITE" id="PS50043">
    <property type="entry name" value="HTH_LUXR_2"/>
    <property type="match status" value="1"/>
</dbReference>
<dbReference type="InterPro" id="IPR036388">
    <property type="entry name" value="WH-like_DNA-bd_sf"/>
</dbReference>
<dbReference type="GO" id="GO:0006355">
    <property type="term" value="P:regulation of DNA-templated transcription"/>
    <property type="evidence" value="ECO:0007669"/>
    <property type="project" value="InterPro"/>
</dbReference>
<keyword evidence="2" id="KW-0238">DNA-binding</keyword>
<feature type="domain" description="HTH luxR-type" evidence="4">
    <location>
        <begin position="127"/>
        <end position="192"/>
    </location>
</feature>
<accession>A0A2Z6UIU3</accession>
<dbReference type="InterPro" id="IPR000792">
    <property type="entry name" value="Tscrpt_reg_LuxR_C"/>
</dbReference>
<evidence type="ECO:0000259" key="4">
    <source>
        <dbReference type="PROSITE" id="PS50043"/>
    </source>
</evidence>
<evidence type="ECO:0000256" key="1">
    <source>
        <dbReference type="ARBA" id="ARBA00023015"/>
    </source>
</evidence>
<name>A0A2Z6UIU3_MICAE</name>
<protein>
    <submittedName>
        <fullName evidence="5">Putative transcriptional regulatory protein NarL</fullName>
    </submittedName>
</protein>
<evidence type="ECO:0000256" key="3">
    <source>
        <dbReference type="ARBA" id="ARBA00023163"/>
    </source>
</evidence>
<dbReference type="SUPFAM" id="SSF46894">
    <property type="entry name" value="C-terminal effector domain of the bipartite response regulators"/>
    <property type="match status" value="1"/>
</dbReference>
<evidence type="ECO:0000313" key="6">
    <source>
        <dbReference type="Proteomes" id="UP000248272"/>
    </source>
</evidence>
<dbReference type="PROSITE" id="PS00622">
    <property type="entry name" value="HTH_LUXR_1"/>
    <property type="match status" value="1"/>
</dbReference>
<keyword evidence="1" id="KW-0805">Transcription regulation</keyword>
<evidence type="ECO:0000256" key="2">
    <source>
        <dbReference type="ARBA" id="ARBA00023125"/>
    </source>
</evidence>
<reference evidence="5 6" key="1">
    <citation type="journal article" date="2018" name="Front. Microbiol.">
        <title>Adaptation of the Freshwater Bloom-Forming Cyanobacterium Microcystis aeruginosa to Brackish Water Is Driven by Recent Horizontal Transfer of Sucrose Genes.</title>
        <authorList>
            <person name="Tanabe Y."/>
            <person name="Hodoki Y."/>
            <person name="Sano T."/>
            <person name="Tada K."/>
            <person name="Watanabe M.M."/>
        </authorList>
    </citation>
    <scope>NUCLEOTIDE SEQUENCE [LARGE SCALE GENOMIC DNA]</scope>
    <source>
        <strain evidence="5 6">Sj</strain>
    </source>
</reference>
<dbReference type="PANTHER" id="PTHR44688">
    <property type="entry name" value="DNA-BINDING TRANSCRIPTIONAL ACTIVATOR DEVR_DOSR"/>
    <property type="match status" value="1"/>
</dbReference>
<dbReference type="SMART" id="SM00421">
    <property type="entry name" value="HTH_LUXR"/>
    <property type="match status" value="1"/>
</dbReference>
<dbReference type="PANTHER" id="PTHR44688:SF16">
    <property type="entry name" value="DNA-BINDING TRANSCRIPTIONAL ACTIVATOR DEVR_DOSR"/>
    <property type="match status" value="1"/>
</dbReference>
<dbReference type="AlphaFoldDB" id="A0A2Z6UIU3"/>
<dbReference type="Pfam" id="PF00196">
    <property type="entry name" value="GerE"/>
    <property type="match status" value="1"/>
</dbReference>
<dbReference type="InterPro" id="IPR016032">
    <property type="entry name" value="Sig_transdc_resp-reg_C-effctor"/>
</dbReference>
<organism evidence="5 6">
    <name type="scientific">Microcystis aeruginosa Sj</name>
    <dbReference type="NCBI Taxonomy" id="1979544"/>
    <lineage>
        <taxon>Bacteria</taxon>
        <taxon>Bacillati</taxon>
        <taxon>Cyanobacteriota</taxon>
        <taxon>Cyanophyceae</taxon>
        <taxon>Oscillatoriophycideae</taxon>
        <taxon>Chroococcales</taxon>
        <taxon>Microcystaceae</taxon>
        <taxon>Microcystis</taxon>
    </lineage>
</organism>
<dbReference type="Gene3D" id="1.10.10.10">
    <property type="entry name" value="Winged helix-like DNA-binding domain superfamily/Winged helix DNA-binding domain"/>
    <property type="match status" value="1"/>
</dbReference>